<dbReference type="Pfam" id="PF04072">
    <property type="entry name" value="LCM"/>
    <property type="match status" value="1"/>
</dbReference>
<dbReference type="Gene3D" id="3.40.50.150">
    <property type="entry name" value="Vaccinia Virus protein VP39"/>
    <property type="match status" value="1"/>
</dbReference>
<sequence length="273" mass="31202">MTTDEKVTLREEKETLLLTVYGKAEESRMPDSLLRDRFAAEAIRRVDYDFSKLKVRRDDMISLAIRAHLLDGWTREFIAQNPDATVLHLGCGLDSRVFRVDPPATVRWFDVDYPEVIALRRRLYPERSGYTLLGTSLTDPQWLDAVPSDRPAMIVAEGVLPYLREDEVPRLFGRLTAHLPAGEFGFDCYSRLGVRLLRRHQSIKATGASVHWGLDDPHELEAQVPKLVFLTEVTSHDPAQLARMSRAARLISRVFMAVPVLKKVGRMVRYRFG</sequence>
<proteinExistence type="predicted"/>
<dbReference type="GO" id="GO:0008168">
    <property type="term" value="F:methyltransferase activity"/>
    <property type="evidence" value="ECO:0007669"/>
    <property type="project" value="UniProtKB-KW"/>
</dbReference>
<evidence type="ECO:0000256" key="2">
    <source>
        <dbReference type="ARBA" id="ARBA00022679"/>
    </source>
</evidence>
<name>A0A9X3XF48_9BACT</name>
<dbReference type="SUPFAM" id="SSF53335">
    <property type="entry name" value="S-adenosyl-L-methionine-dependent methyltransferases"/>
    <property type="match status" value="1"/>
</dbReference>
<keyword evidence="1 3" id="KW-0489">Methyltransferase</keyword>
<dbReference type="AlphaFoldDB" id="A0A9X3XF48"/>
<dbReference type="RefSeq" id="WP_272427408.1">
    <property type="nucleotide sequence ID" value="NZ_JAGTJJ010000060.1"/>
</dbReference>
<keyword evidence="2" id="KW-0808">Transferase</keyword>
<dbReference type="Proteomes" id="UP001151081">
    <property type="component" value="Unassembled WGS sequence"/>
</dbReference>
<protein>
    <submittedName>
        <fullName evidence="3">Class I SAM-dependent methyltransferase</fullName>
    </submittedName>
</protein>
<dbReference type="InterPro" id="IPR029063">
    <property type="entry name" value="SAM-dependent_MTases_sf"/>
</dbReference>
<evidence type="ECO:0000256" key="1">
    <source>
        <dbReference type="ARBA" id="ARBA00022603"/>
    </source>
</evidence>
<gene>
    <name evidence="3" type="ORF">KEG57_45810</name>
</gene>
<dbReference type="GO" id="GO:0032259">
    <property type="term" value="P:methylation"/>
    <property type="evidence" value="ECO:0007669"/>
    <property type="project" value="UniProtKB-KW"/>
</dbReference>
<comment type="caution">
    <text evidence="3">The sequence shown here is derived from an EMBL/GenBank/DDBJ whole genome shotgun (WGS) entry which is preliminary data.</text>
</comment>
<dbReference type="InterPro" id="IPR016874">
    <property type="entry name" value="TcmP-like"/>
</dbReference>
<accession>A0A9X3XF48</accession>
<dbReference type="InterPro" id="IPR007213">
    <property type="entry name" value="Ppm1/Ppm2/Tcmp"/>
</dbReference>
<reference evidence="3 4" key="1">
    <citation type="submission" date="2021-04" db="EMBL/GenBank/DDBJ databases">
        <title>Genome analysis of Polyangium sp.</title>
        <authorList>
            <person name="Li Y."/>
            <person name="Wang J."/>
        </authorList>
    </citation>
    <scope>NUCLEOTIDE SEQUENCE [LARGE SCALE GENOMIC DNA]</scope>
    <source>
        <strain evidence="3 4">SDU14</strain>
    </source>
</reference>
<dbReference type="EMBL" id="JAGTJJ010000060">
    <property type="protein sequence ID" value="MDC3987868.1"/>
    <property type="molecule type" value="Genomic_DNA"/>
</dbReference>
<dbReference type="PANTHER" id="PTHR43619:SF2">
    <property type="entry name" value="S-ADENOSYL-L-METHIONINE-DEPENDENT METHYLTRANSFERASES SUPERFAMILY PROTEIN"/>
    <property type="match status" value="1"/>
</dbReference>
<dbReference type="PIRSF" id="PIRSF028177">
    <property type="entry name" value="Polyketide_synth_Omtfrase_TcmP"/>
    <property type="match status" value="1"/>
</dbReference>
<evidence type="ECO:0000313" key="3">
    <source>
        <dbReference type="EMBL" id="MDC3987868.1"/>
    </source>
</evidence>
<organism evidence="3 4">
    <name type="scientific">Polyangium jinanense</name>
    <dbReference type="NCBI Taxonomy" id="2829994"/>
    <lineage>
        <taxon>Bacteria</taxon>
        <taxon>Pseudomonadati</taxon>
        <taxon>Myxococcota</taxon>
        <taxon>Polyangia</taxon>
        <taxon>Polyangiales</taxon>
        <taxon>Polyangiaceae</taxon>
        <taxon>Polyangium</taxon>
    </lineage>
</organism>
<keyword evidence="4" id="KW-1185">Reference proteome</keyword>
<dbReference type="PANTHER" id="PTHR43619">
    <property type="entry name" value="S-ADENOSYL-L-METHIONINE-DEPENDENT METHYLTRANSFERASE YKTD-RELATED"/>
    <property type="match status" value="1"/>
</dbReference>
<evidence type="ECO:0000313" key="4">
    <source>
        <dbReference type="Proteomes" id="UP001151081"/>
    </source>
</evidence>